<sequence>MSQEQIQDFEYHRVDQAFIEAHRGELTLEVAASVQRQMDVAIRNKMWLYYLQLQYKGRAGCLYTMMNPQMANDLSVSVELYLKEIAHTWAVENWTEDEFE</sequence>
<protein>
    <submittedName>
        <fullName evidence="1">Uncharacterized protein</fullName>
    </submittedName>
</protein>
<organism evidence="1">
    <name type="scientific">marine sediment metagenome</name>
    <dbReference type="NCBI Taxonomy" id="412755"/>
    <lineage>
        <taxon>unclassified sequences</taxon>
        <taxon>metagenomes</taxon>
        <taxon>ecological metagenomes</taxon>
    </lineage>
</organism>
<comment type="caution">
    <text evidence="1">The sequence shown here is derived from an EMBL/GenBank/DDBJ whole genome shotgun (WGS) entry which is preliminary data.</text>
</comment>
<accession>A0A0F9MW42</accession>
<proteinExistence type="predicted"/>
<reference evidence="1" key="1">
    <citation type="journal article" date="2015" name="Nature">
        <title>Complex archaea that bridge the gap between prokaryotes and eukaryotes.</title>
        <authorList>
            <person name="Spang A."/>
            <person name="Saw J.H."/>
            <person name="Jorgensen S.L."/>
            <person name="Zaremba-Niedzwiedzka K."/>
            <person name="Martijn J."/>
            <person name="Lind A.E."/>
            <person name="van Eijk R."/>
            <person name="Schleper C."/>
            <person name="Guy L."/>
            <person name="Ettema T.J."/>
        </authorList>
    </citation>
    <scope>NUCLEOTIDE SEQUENCE</scope>
</reference>
<dbReference type="AlphaFoldDB" id="A0A0F9MW42"/>
<name>A0A0F9MW42_9ZZZZ</name>
<gene>
    <name evidence="1" type="ORF">LCGC14_1410450</name>
</gene>
<dbReference type="EMBL" id="LAZR01009302">
    <property type="protein sequence ID" value="KKM73447.1"/>
    <property type="molecule type" value="Genomic_DNA"/>
</dbReference>
<evidence type="ECO:0000313" key="1">
    <source>
        <dbReference type="EMBL" id="KKM73447.1"/>
    </source>
</evidence>